<reference evidence="2 3" key="1">
    <citation type="submission" date="2024-04" db="EMBL/GenBank/DDBJ databases">
        <title>Luteolibacter sp. isolated from soil.</title>
        <authorList>
            <person name="An J."/>
        </authorList>
    </citation>
    <scope>NUCLEOTIDE SEQUENCE [LARGE SCALE GENOMIC DNA]</scope>
    <source>
        <strain evidence="2 3">Y139</strain>
    </source>
</reference>
<proteinExistence type="predicted"/>
<feature type="compositionally biased region" description="Low complexity" evidence="1">
    <location>
        <begin position="199"/>
        <end position="234"/>
    </location>
</feature>
<evidence type="ECO:0000313" key="2">
    <source>
        <dbReference type="EMBL" id="MEK7949849.1"/>
    </source>
</evidence>
<evidence type="ECO:0000256" key="1">
    <source>
        <dbReference type="SAM" id="MobiDB-lite"/>
    </source>
</evidence>
<protein>
    <submittedName>
        <fullName evidence="2">Uncharacterized protein</fullName>
    </submittedName>
</protein>
<feature type="compositionally biased region" description="Basic and acidic residues" evidence="1">
    <location>
        <begin position="1"/>
        <end position="37"/>
    </location>
</feature>
<comment type="caution">
    <text evidence="2">The sequence shown here is derived from an EMBL/GenBank/DDBJ whole genome shotgun (WGS) entry which is preliminary data.</text>
</comment>
<sequence length="313" mass="32829">GEAKQGEAKQGEAKQGEAKQGEAKQGEAKQGEAKQGEEGENTAQQAEMKAEVNALAERQEKVAKALDALAEGKNAEAMQGLEQLQADEAKQLAEAVAEMPMAEGSGHMNEARETSRQGGEQAQSAAQKSGEGKPQEAAGQHQQSAGNLQRSSEALGRAAEEFNRNAEQAKGQQAEQHRAPLAPQDLAEAFQAASRASDQNQATQSANEATQAAEAMAKAAQAARQEMQGHGKPGQPMPGMPGQQPGDKPDEKLRTPEADPGVPPELAKLGISASDWEKIQATLKSDVGGSGAAGVPEEYRGLVKKYFEAMTDK</sequence>
<dbReference type="RefSeq" id="WP_341403268.1">
    <property type="nucleotide sequence ID" value="NZ_JBBUKT010000002.1"/>
</dbReference>
<name>A0ABU9AS69_9BACT</name>
<feature type="compositionally biased region" description="Polar residues" evidence="1">
    <location>
        <begin position="140"/>
        <end position="152"/>
    </location>
</feature>
<accession>A0ABU9AS69</accession>
<feature type="compositionally biased region" description="Polar residues" evidence="1">
    <location>
        <begin position="116"/>
        <end position="127"/>
    </location>
</feature>
<feature type="compositionally biased region" description="Basic and acidic residues" evidence="1">
    <location>
        <begin position="247"/>
        <end position="257"/>
    </location>
</feature>
<dbReference type="Proteomes" id="UP001371305">
    <property type="component" value="Unassembled WGS sequence"/>
</dbReference>
<evidence type="ECO:0000313" key="3">
    <source>
        <dbReference type="Proteomes" id="UP001371305"/>
    </source>
</evidence>
<feature type="region of interest" description="Disordered" evidence="1">
    <location>
        <begin position="1"/>
        <end position="53"/>
    </location>
</feature>
<organism evidence="2 3">
    <name type="scientific">Luteolibacter soli</name>
    <dbReference type="NCBI Taxonomy" id="3135280"/>
    <lineage>
        <taxon>Bacteria</taxon>
        <taxon>Pseudomonadati</taxon>
        <taxon>Verrucomicrobiota</taxon>
        <taxon>Verrucomicrobiia</taxon>
        <taxon>Verrucomicrobiales</taxon>
        <taxon>Verrucomicrobiaceae</taxon>
        <taxon>Luteolibacter</taxon>
    </lineage>
</organism>
<gene>
    <name evidence="2" type="ORF">WKV53_05065</name>
</gene>
<keyword evidence="3" id="KW-1185">Reference proteome</keyword>
<feature type="non-terminal residue" evidence="2">
    <location>
        <position position="1"/>
    </location>
</feature>
<dbReference type="EMBL" id="JBBUKT010000002">
    <property type="protein sequence ID" value="MEK7949849.1"/>
    <property type="molecule type" value="Genomic_DNA"/>
</dbReference>
<feature type="region of interest" description="Disordered" evidence="1">
    <location>
        <begin position="89"/>
        <end position="267"/>
    </location>
</feature>